<protein>
    <submittedName>
        <fullName evidence="1">Uncharacterized protein</fullName>
    </submittedName>
</protein>
<evidence type="ECO:0000313" key="1">
    <source>
        <dbReference type="EMBL" id="KAJ7553793.1"/>
    </source>
</evidence>
<proteinExistence type="predicted"/>
<dbReference type="EMBL" id="CM055097">
    <property type="protein sequence ID" value="KAJ7553793.1"/>
    <property type="molecule type" value="Genomic_DNA"/>
</dbReference>
<comment type="caution">
    <text evidence="1">The sequence shown here is derived from an EMBL/GenBank/DDBJ whole genome shotgun (WGS) entry which is preliminary data.</text>
</comment>
<gene>
    <name evidence="1" type="ORF">O6H91_06G113300</name>
</gene>
<keyword evidence="2" id="KW-1185">Reference proteome</keyword>
<dbReference type="Proteomes" id="UP001162992">
    <property type="component" value="Chromosome 6"/>
</dbReference>
<reference evidence="2" key="1">
    <citation type="journal article" date="2024" name="Proc. Natl. Acad. Sci. U.S.A.">
        <title>Extraordinary preservation of gene collinearity over three hundred million years revealed in homosporous lycophytes.</title>
        <authorList>
            <person name="Li C."/>
            <person name="Wickell D."/>
            <person name="Kuo L.Y."/>
            <person name="Chen X."/>
            <person name="Nie B."/>
            <person name="Liao X."/>
            <person name="Peng D."/>
            <person name="Ji J."/>
            <person name="Jenkins J."/>
            <person name="Williams M."/>
            <person name="Shu S."/>
            <person name="Plott C."/>
            <person name="Barry K."/>
            <person name="Rajasekar S."/>
            <person name="Grimwood J."/>
            <person name="Han X."/>
            <person name="Sun S."/>
            <person name="Hou Z."/>
            <person name="He W."/>
            <person name="Dai G."/>
            <person name="Sun C."/>
            <person name="Schmutz J."/>
            <person name="Leebens-Mack J.H."/>
            <person name="Li F.W."/>
            <person name="Wang L."/>
        </authorList>
    </citation>
    <scope>NUCLEOTIDE SEQUENCE [LARGE SCALE GENOMIC DNA]</scope>
    <source>
        <strain evidence="2">cv. PW_Plant_1</strain>
    </source>
</reference>
<sequence length="145" mass="16691">MEPPREPFMTKLKAAFGILLAINVSVGAYIIYKTGNKTKEKEYEKGHLIFGAKRNKFHHDNKKQAQSTEDGPETASMLPPFSIRVDNDGGKKQMQIPVDEQHKLFQWILEEKRKVKPVSESDKARIDEEKALLKHFIRTKHIPPL</sequence>
<organism evidence="1 2">
    <name type="scientific">Diphasiastrum complanatum</name>
    <name type="common">Issler's clubmoss</name>
    <name type="synonym">Lycopodium complanatum</name>
    <dbReference type="NCBI Taxonomy" id="34168"/>
    <lineage>
        <taxon>Eukaryota</taxon>
        <taxon>Viridiplantae</taxon>
        <taxon>Streptophyta</taxon>
        <taxon>Embryophyta</taxon>
        <taxon>Tracheophyta</taxon>
        <taxon>Lycopodiopsida</taxon>
        <taxon>Lycopodiales</taxon>
        <taxon>Lycopodiaceae</taxon>
        <taxon>Lycopodioideae</taxon>
        <taxon>Diphasiastrum</taxon>
    </lineage>
</organism>
<accession>A0ACC2DHZ4</accession>
<name>A0ACC2DHZ4_DIPCM</name>
<evidence type="ECO:0000313" key="2">
    <source>
        <dbReference type="Proteomes" id="UP001162992"/>
    </source>
</evidence>